<evidence type="ECO:0000256" key="5">
    <source>
        <dbReference type="ARBA" id="ARBA00023049"/>
    </source>
</evidence>
<evidence type="ECO:0000256" key="4">
    <source>
        <dbReference type="ARBA" id="ARBA00022833"/>
    </source>
</evidence>
<dbReference type="Pfam" id="PF01435">
    <property type="entry name" value="Peptidase_M48"/>
    <property type="match status" value="1"/>
</dbReference>
<evidence type="ECO:0000259" key="8">
    <source>
        <dbReference type="Pfam" id="PF01435"/>
    </source>
</evidence>
<dbReference type="GO" id="GO:0016020">
    <property type="term" value="C:membrane"/>
    <property type="evidence" value="ECO:0007669"/>
    <property type="project" value="TreeGrafter"/>
</dbReference>
<name>A0AAP2CVQ4_9RHOB</name>
<gene>
    <name evidence="9" type="ORF">IV417_14255</name>
</gene>
<dbReference type="GO" id="GO:0046872">
    <property type="term" value="F:metal ion binding"/>
    <property type="evidence" value="ECO:0007669"/>
    <property type="project" value="UniProtKB-KW"/>
</dbReference>
<keyword evidence="7" id="KW-0732">Signal</keyword>
<feature type="signal peptide" evidence="7">
    <location>
        <begin position="1"/>
        <end position="26"/>
    </location>
</feature>
<evidence type="ECO:0000256" key="6">
    <source>
        <dbReference type="RuleBase" id="RU003983"/>
    </source>
</evidence>
<evidence type="ECO:0000313" key="9">
    <source>
        <dbReference type="EMBL" id="MBT0958548.1"/>
    </source>
</evidence>
<evidence type="ECO:0000313" key="10">
    <source>
        <dbReference type="Proteomes" id="UP001315686"/>
    </source>
</evidence>
<sequence>MRGMRLGPRVALQVLCTFVLVACAPAPEVYLPELPPEFDANRAAKNFVTVIAEVEPVAEQVCRERLPRGDCDFQIVVDDRPNQPSNAYQTVDRNGRPVIAFTLALIAEARNRDELAFILGHEASHHIAGHLPKTQNSALAGAYVLGTLAQLGGSSPATVETATRLGAAVGARRFSQDFELEADALGTVIAKRAGYDPVLGAQFFTRIPDPGDTFLGSHPPNAARLAKVREVAAAL</sequence>
<dbReference type="GO" id="GO:0051603">
    <property type="term" value="P:proteolysis involved in protein catabolic process"/>
    <property type="evidence" value="ECO:0007669"/>
    <property type="project" value="TreeGrafter"/>
</dbReference>
<keyword evidence="10" id="KW-1185">Reference proteome</keyword>
<evidence type="ECO:0000256" key="3">
    <source>
        <dbReference type="ARBA" id="ARBA00022801"/>
    </source>
</evidence>
<proteinExistence type="inferred from homology"/>
<dbReference type="PROSITE" id="PS51257">
    <property type="entry name" value="PROKAR_LIPOPROTEIN"/>
    <property type="match status" value="1"/>
</dbReference>
<dbReference type="PANTHER" id="PTHR22726">
    <property type="entry name" value="METALLOENDOPEPTIDASE OMA1"/>
    <property type="match status" value="1"/>
</dbReference>
<accession>A0AAP2CVQ4</accession>
<organism evidence="9 10">
    <name type="scientific">Harenicola maris</name>
    <dbReference type="NCBI Taxonomy" id="2841044"/>
    <lineage>
        <taxon>Bacteria</taxon>
        <taxon>Pseudomonadati</taxon>
        <taxon>Pseudomonadota</taxon>
        <taxon>Alphaproteobacteria</taxon>
        <taxon>Rhodobacterales</taxon>
        <taxon>Paracoccaceae</taxon>
        <taxon>Harenicola</taxon>
    </lineage>
</organism>
<feature type="chain" id="PRO_5043026438" evidence="7">
    <location>
        <begin position="27"/>
        <end position="235"/>
    </location>
</feature>
<comment type="caution">
    <text evidence="9">The sequence shown here is derived from an EMBL/GenBank/DDBJ whole genome shotgun (WGS) entry which is preliminary data.</text>
</comment>
<evidence type="ECO:0000256" key="2">
    <source>
        <dbReference type="ARBA" id="ARBA00022723"/>
    </source>
</evidence>
<dbReference type="InterPro" id="IPR051156">
    <property type="entry name" value="Mito/Outer_Membr_Metalloprot"/>
</dbReference>
<keyword evidence="3 6" id="KW-0378">Hydrolase</keyword>
<keyword evidence="5 6" id="KW-0482">Metalloprotease</keyword>
<dbReference type="CDD" id="cd07324">
    <property type="entry name" value="M48C_Oma1-like"/>
    <property type="match status" value="1"/>
</dbReference>
<keyword evidence="2" id="KW-0479">Metal-binding</keyword>
<dbReference type="EMBL" id="JADQAZ010000003">
    <property type="protein sequence ID" value="MBT0958548.1"/>
    <property type="molecule type" value="Genomic_DNA"/>
</dbReference>
<reference evidence="9 10" key="1">
    <citation type="journal article" date="2021" name="Arch. Microbiol.">
        <title>Harenicola maris gen. nov., sp. nov. isolated from the Sea of Japan shallow sediments.</title>
        <authorList>
            <person name="Romanenko L.A."/>
            <person name="Kurilenko V.V."/>
            <person name="Chernysheva N.Y."/>
            <person name="Tekutyeva L.A."/>
            <person name="Velansky P.V."/>
            <person name="Svetashev V.I."/>
            <person name="Isaeva M.P."/>
        </authorList>
    </citation>
    <scope>NUCLEOTIDE SEQUENCE [LARGE SCALE GENOMIC DNA]</scope>
    <source>
        <strain evidence="9 10">KMM 3653</strain>
    </source>
</reference>
<dbReference type="AlphaFoldDB" id="A0AAP2CVQ4"/>
<feature type="domain" description="Peptidase M48" evidence="8">
    <location>
        <begin position="62"/>
        <end position="231"/>
    </location>
</feature>
<dbReference type="GO" id="GO:0004222">
    <property type="term" value="F:metalloendopeptidase activity"/>
    <property type="evidence" value="ECO:0007669"/>
    <property type="project" value="InterPro"/>
</dbReference>
<dbReference type="Gene3D" id="3.30.2010.10">
    <property type="entry name" value="Metalloproteases ('zincins'), catalytic domain"/>
    <property type="match status" value="1"/>
</dbReference>
<comment type="similarity">
    <text evidence="6">Belongs to the peptidase M48 family.</text>
</comment>
<protein>
    <submittedName>
        <fullName evidence="9">M48 family metallopeptidase</fullName>
    </submittedName>
</protein>
<keyword evidence="4 6" id="KW-0862">Zinc</keyword>
<comment type="cofactor">
    <cofactor evidence="6">
        <name>Zn(2+)</name>
        <dbReference type="ChEBI" id="CHEBI:29105"/>
    </cofactor>
    <text evidence="6">Binds 1 zinc ion per subunit.</text>
</comment>
<dbReference type="PANTHER" id="PTHR22726:SF1">
    <property type="entry name" value="METALLOENDOPEPTIDASE OMA1, MITOCHONDRIAL"/>
    <property type="match status" value="1"/>
</dbReference>
<dbReference type="Proteomes" id="UP001315686">
    <property type="component" value="Unassembled WGS sequence"/>
</dbReference>
<dbReference type="InterPro" id="IPR001915">
    <property type="entry name" value="Peptidase_M48"/>
</dbReference>
<evidence type="ECO:0000256" key="1">
    <source>
        <dbReference type="ARBA" id="ARBA00022670"/>
    </source>
</evidence>
<keyword evidence="1 6" id="KW-0645">Protease</keyword>
<evidence type="ECO:0000256" key="7">
    <source>
        <dbReference type="SAM" id="SignalP"/>
    </source>
</evidence>